<accession>D6WHH5</accession>
<organism evidence="1 2">
    <name type="scientific">Tribolium castaneum</name>
    <name type="common">Red flour beetle</name>
    <dbReference type="NCBI Taxonomy" id="7070"/>
    <lineage>
        <taxon>Eukaryota</taxon>
        <taxon>Metazoa</taxon>
        <taxon>Ecdysozoa</taxon>
        <taxon>Arthropoda</taxon>
        <taxon>Hexapoda</taxon>
        <taxon>Insecta</taxon>
        <taxon>Pterygota</taxon>
        <taxon>Neoptera</taxon>
        <taxon>Endopterygota</taxon>
        <taxon>Coleoptera</taxon>
        <taxon>Polyphaga</taxon>
        <taxon>Cucujiformia</taxon>
        <taxon>Tenebrionidae</taxon>
        <taxon>Tenebrionidae incertae sedis</taxon>
        <taxon>Tribolium</taxon>
    </lineage>
</organism>
<evidence type="ECO:0000313" key="2">
    <source>
        <dbReference type="Proteomes" id="UP000007266"/>
    </source>
</evidence>
<dbReference type="InParanoid" id="D6WHH5"/>
<protein>
    <submittedName>
        <fullName evidence="1">Uncharacterized protein</fullName>
    </submittedName>
</protein>
<reference evidence="1 2" key="2">
    <citation type="journal article" date="2010" name="Nucleic Acids Res.">
        <title>BeetleBase in 2010: revisions to provide comprehensive genomic information for Tribolium castaneum.</title>
        <authorList>
            <person name="Kim H.S."/>
            <person name="Murphy T."/>
            <person name="Xia J."/>
            <person name="Caragea D."/>
            <person name="Park Y."/>
            <person name="Beeman R.W."/>
            <person name="Lorenzen M.D."/>
            <person name="Butcher S."/>
            <person name="Manak J.R."/>
            <person name="Brown S.J."/>
        </authorList>
    </citation>
    <scope>GENOME REANNOTATION</scope>
    <source>
        <strain evidence="1 2">Georgia GA2</strain>
    </source>
</reference>
<dbReference type="HOGENOM" id="CLU_2149066_0_0_1"/>
<evidence type="ECO:0000313" key="1">
    <source>
        <dbReference type="EMBL" id="EFA00086.1"/>
    </source>
</evidence>
<name>D6WHH5_TRICA</name>
<sequence length="112" mass="13072">MPFSRRKSIKVSTDISSQFYCSCNGGIFLQDFRALRANFRERQPTFSFSIRQLKLFFGLIKFGDNILVTCRKGSICRQCAFNKAPTADERSFRKVKWTREFYLPPERAPPDS</sequence>
<keyword evidence="2" id="KW-1185">Reference proteome</keyword>
<gene>
    <name evidence="1" type="primary">GLEAN_02901</name>
    <name evidence="1" type="ORF">TcasGA2_TC002901</name>
</gene>
<dbReference type="EMBL" id="KQ971321">
    <property type="protein sequence ID" value="EFA00086.1"/>
    <property type="molecule type" value="Genomic_DNA"/>
</dbReference>
<dbReference type="Proteomes" id="UP000007266">
    <property type="component" value="Linkage group 3"/>
</dbReference>
<proteinExistence type="predicted"/>
<reference evidence="1 2" key="1">
    <citation type="journal article" date="2008" name="Nature">
        <title>The genome of the model beetle and pest Tribolium castaneum.</title>
        <authorList>
            <consortium name="Tribolium Genome Sequencing Consortium"/>
            <person name="Richards S."/>
            <person name="Gibbs R.A."/>
            <person name="Weinstock G.M."/>
            <person name="Brown S.J."/>
            <person name="Denell R."/>
            <person name="Beeman R.W."/>
            <person name="Gibbs R."/>
            <person name="Beeman R.W."/>
            <person name="Brown S.J."/>
            <person name="Bucher G."/>
            <person name="Friedrich M."/>
            <person name="Grimmelikhuijzen C.J."/>
            <person name="Klingler M."/>
            <person name="Lorenzen M."/>
            <person name="Richards S."/>
            <person name="Roth S."/>
            <person name="Schroder R."/>
            <person name="Tautz D."/>
            <person name="Zdobnov E.M."/>
            <person name="Muzny D."/>
            <person name="Gibbs R.A."/>
            <person name="Weinstock G.M."/>
            <person name="Attaway T."/>
            <person name="Bell S."/>
            <person name="Buhay C.J."/>
            <person name="Chandrabose M.N."/>
            <person name="Chavez D."/>
            <person name="Clerk-Blankenburg K.P."/>
            <person name="Cree A."/>
            <person name="Dao M."/>
            <person name="Davis C."/>
            <person name="Chacko J."/>
            <person name="Dinh H."/>
            <person name="Dugan-Rocha S."/>
            <person name="Fowler G."/>
            <person name="Garner T.T."/>
            <person name="Garnes J."/>
            <person name="Gnirke A."/>
            <person name="Hawes A."/>
            <person name="Hernandez J."/>
            <person name="Hines S."/>
            <person name="Holder M."/>
            <person name="Hume J."/>
            <person name="Jhangiani S.N."/>
            <person name="Joshi V."/>
            <person name="Khan Z.M."/>
            <person name="Jackson L."/>
            <person name="Kovar C."/>
            <person name="Kowis A."/>
            <person name="Lee S."/>
            <person name="Lewis L.R."/>
            <person name="Margolis J."/>
            <person name="Morgan M."/>
            <person name="Nazareth L.V."/>
            <person name="Nguyen N."/>
            <person name="Okwuonu G."/>
            <person name="Parker D."/>
            <person name="Richards S."/>
            <person name="Ruiz S.J."/>
            <person name="Santibanez J."/>
            <person name="Savard J."/>
            <person name="Scherer S.E."/>
            <person name="Schneider B."/>
            <person name="Sodergren E."/>
            <person name="Tautz D."/>
            <person name="Vattahil S."/>
            <person name="Villasana D."/>
            <person name="White C.S."/>
            <person name="Wright R."/>
            <person name="Park Y."/>
            <person name="Beeman R.W."/>
            <person name="Lord J."/>
            <person name="Oppert B."/>
            <person name="Lorenzen M."/>
            <person name="Brown S."/>
            <person name="Wang L."/>
            <person name="Savard J."/>
            <person name="Tautz D."/>
            <person name="Richards S."/>
            <person name="Weinstock G."/>
            <person name="Gibbs R.A."/>
            <person name="Liu Y."/>
            <person name="Worley K."/>
            <person name="Weinstock G."/>
            <person name="Elsik C.G."/>
            <person name="Reese J.T."/>
            <person name="Elhaik E."/>
            <person name="Landan G."/>
            <person name="Graur D."/>
            <person name="Arensburger P."/>
            <person name="Atkinson P."/>
            <person name="Beeman R.W."/>
            <person name="Beidler J."/>
            <person name="Brown S.J."/>
            <person name="Demuth J.P."/>
            <person name="Drury D.W."/>
            <person name="Du Y.Z."/>
            <person name="Fujiwara H."/>
            <person name="Lorenzen M."/>
            <person name="Maselli V."/>
            <person name="Osanai M."/>
            <person name="Park Y."/>
            <person name="Robertson H.M."/>
            <person name="Tu Z."/>
            <person name="Wang J.J."/>
            <person name="Wang S."/>
            <person name="Richards S."/>
            <person name="Song H."/>
            <person name="Zhang L."/>
            <person name="Sodergren E."/>
            <person name="Werner D."/>
            <person name="Stanke M."/>
            <person name="Morgenstern B."/>
            <person name="Solovyev V."/>
            <person name="Kosarev P."/>
            <person name="Brown G."/>
            <person name="Chen H.C."/>
            <person name="Ermolaeva O."/>
            <person name="Hlavina W."/>
            <person name="Kapustin Y."/>
            <person name="Kiryutin B."/>
            <person name="Kitts P."/>
            <person name="Maglott D."/>
            <person name="Pruitt K."/>
            <person name="Sapojnikov V."/>
            <person name="Souvorov A."/>
            <person name="Mackey A.J."/>
            <person name="Waterhouse R.M."/>
            <person name="Wyder S."/>
            <person name="Zdobnov E.M."/>
            <person name="Zdobnov E.M."/>
            <person name="Wyder S."/>
            <person name="Kriventseva E.V."/>
            <person name="Kadowaki T."/>
            <person name="Bork P."/>
            <person name="Aranda M."/>
            <person name="Bao R."/>
            <person name="Beermann A."/>
            <person name="Berns N."/>
            <person name="Bolognesi R."/>
            <person name="Bonneton F."/>
            <person name="Bopp D."/>
            <person name="Brown S.J."/>
            <person name="Bucher G."/>
            <person name="Butts T."/>
            <person name="Chaumot A."/>
            <person name="Denell R.E."/>
            <person name="Ferrier D.E."/>
            <person name="Friedrich M."/>
            <person name="Gordon C.M."/>
            <person name="Jindra M."/>
            <person name="Klingler M."/>
            <person name="Lan Q."/>
            <person name="Lattorff H.M."/>
            <person name="Laudet V."/>
            <person name="von Levetsow C."/>
            <person name="Liu Z."/>
            <person name="Lutz R."/>
            <person name="Lynch J.A."/>
            <person name="da Fonseca R.N."/>
            <person name="Posnien N."/>
            <person name="Reuter R."/>
            <person name="Roth S."/>
            <person name="Savard J."/>
            <person name="Schinko J.B."/>
            <person name="Schmitt C."/>
            <person name="Schoppmeier M."/>
            <person name="Schroder R."/>
            <person name="Shippy T.D."/>
            <person name="Simonnet F."/>
            <person name="Marques-Souza H."/>
            <person name="Tautz D."/>
            <person name="Tomoyasu Y."/>
            <person name="Trauner J."/>
            <person name="Van der Zee M."/>
            <person name="Vervoort M."/>
            <person name="Wittkopp N."/>
            <person name="Wimmer E.A."/>
            <person name="Yang X."/>
            <person name="Jones A.K."/>
            <person name="Sattelle D.B."/>
            <person name="Ebert P.R."/>
            <person name="Nelson D."/>
            <person name="Scott J.G."/>
            <person name="Beeman R.W."/>
            <person name="Muthukrishnan S."/>
            <person name="Kramer K.J."/>
            <person name="Arakane Y."/>
            <person name="Beeman R.W."/>
            <person name="Zhu Q."/>
            <person name="Hogenkamp D."/>
            <person name="Dixit R."/>
            <person name="Oppert B."/>
            <person name="Jiang H."/>
            <person name="Zou Z."/>
            <person name="Marshall J."/>
            <person name="Elpidina E."/>
            <person name="Vinokurov K."/>
            <person name="Oppert C."/>
            <person name="Zou Z."/>
            <person name="Evans J."/>
            <person name="Lu Z."/>
            <person name="Zhao P."/>
            <person name="Sumathipala N."/>
            <person name="Altincicek B."/>
            <person name="Vilcinskas A."/>
            <person name="Williams M."/>
            <person name="Hultmark D."/>
            <person name="Hetru C."/>
            <person name="Jiang H."/>
            <person name="Grimmelikhuijzen C.J."/>
            <person name="Hauser F."/>
            <person name="Cazzamali G."/>
            <person name="Williamson M."/>
            <person name="Park Y."/>
            <person name="Li B."/>
            <person name="Tanaka Y."/>
            <person name="Predel R."/>
            <person name="Neupert S."/>
            <person name="Schachtner J."/>
            <person name="Verleyen P."/>
            <person name="Raible F."/>
            <person name="Bork P."/>
            <person name="Friedrich M."/>
            <person name="Walden K.K."/>
            <person name="Robertson H.M."/>
            <person name="Angeli S."/>
            <person name="Foret S."/>
            <person name="Bucher G."/>
            <person name="Schuetz S."/>
            <person name="Maleszka R."/>
            <person name="Wimmer E.A."/>
            <person name="Beeman R.W."/>
            <person name="Lorenzen M."/>
            <person name="Tomoyasu Y."/>
            <person name="Miller S.C."/>
            <person name="Grossmann D."/>
            <person name="Bucher G."/>
        </authorList>
    </citation>
    <scope>NUCLEOTIDE SEQUENCE [LARGE SCALE GENOMIC DNA]</scope>
    <source>
        <strain evidence="1 2">Georgia GA2</strain>
    </source>
</reference>
<dbReference type="AlphaFoldDB" id="D6WHH5"/>